<evidence type="ECO:0000313" key="3">
    <source>
        <dbReference type="Proteomes" id="UP001501116"/>
    </source>
</evidence>
<dbReference type="Gene3D" id="3.30.559.10">
    <property type="entry name" value="Chloramphenicol acetyltransferase-like domain"/>
    <property type="match status" value="1"/>
</dbReference>
<name>A0ABN2QKZ5_9PSEU</name>
<organism evidence="2 3">
    <name type="scientific">Amycolatopsis minnesotensis</name>
    <dbReference type="NCBI Taxonomy" id="337894"/>
    <lineage>
        <taxon>Bacteria</taxon>
        <taxon>Bacillati</taxon>
        <taxon>Actinomycetota</taxon>
        <taxon>Actinomycetes</taxon>
        <taxon>Pseudonocardiales</taxon>
        <taxon>Pseudonocardiaceae</taxon>
        <taxon>Amycolatopsis</taxon>
    </lineage>
</organism>
<evidence type="ECO:0000313" key="2">
    <source>
        <dbReference type="EMBL" id="GAA1954185.1"/>
    </source>
</evidence>
<dbReference type="Proteomes" id="UP001501116">
    <property type="component" value="Unassembled WGS sequence"/>
</dbReference>
<dbReference type="RefSeq" id="WP_344416898.1">
    <property type="nucleotide sequence ID" value="NZ_BAAANN010000008.1"/>
</dbReference>
<sequence>MTPRREPASIAQRLLWLIKHYRADFGALNCPLLCRLRGPLDEQALRSAVHELAARHESLRTTFAGRAARLEQLVHPARAVPWTVLDVPRGTDPGDLVAAEVRTPLDPTEWPMRVTLWRVRDDEHVLCVNLHHLVTDAWSTGVLLGELCALYERAIGGTAELAEPTWQYARFAAWQHEQLSGDALSRHRDYWRRQLTGAQLARFPAAQARPGEGRTGSAHAEIDPATVPALWELARAHHTTLFTVLLTAFHLHLRRRTGQDDLAVASMFANRSRAAVRGTVGLLANMVLLRVRAPGGATFAELLQHAHAAVIGAFAFQDLPTQMLPGGVVDTGGRRVDDVVFNVMAEVEHTRRAGGLDVELLIPDELGSRFGLELALVPVGGTELRAVLFYNDAQLTGDEAAAFLREYTYLVSLVVSEPKTVVSDILA</sequence>
<dbReference type="Pfam" id="PF00668">
    <property type="entry name" value="Condensation"/>
    <property type="match status" value="1"/>
</dbReference>
<dbReference type="SUPFAM" id="SSF52777">
    <property type="entry name" value="CoA-dependent acyltransferases"/>
    <property type="match status" value="2"/>
</dbReference>
<protein>
    <recommendedName>
        <fullName evidence="1">Condensation domain-containing protein</fullName>
    </recommendedName>
</protein>
<accession>A0ABN2QKZ5</accession>
<dbReference type="InterPro" id="IPR001242">
    <property type="entry name" value="Condensation_dom"/>
</dbReference>
<dbReference type="PANTHER" id="PTHR45527:SF1">
    <property type="entry name" value="FATTY ACID SYNTHASE"/>
    <property type="match status" value="1"/>
</dbReference>
<dbReference type="EMBL" id="BAAANN010000008">
    <property type="protein sequence ID" value="GAA1954185.1"/>
    <property type="molecule type" value="Genomic_DNA"/>
</dbReference>
<dbReference type="InterPro" id="IPR023213">
    <property type="entry name" value="CAT-like_dom_sf"/>
</dbReference>
<gene>
    <name evidence="2" type="ORF">GCM10009754_24470</name>
</gene>
<dbReference type="CDD" id="cd19531">
    <property type="entry name" value="LCL_NRPS-like"/>
    <property type="match status" value="1"/>
</dbReference>
<dbReference type="PANTHER" id="PTHR45527">
    <property type="entry name" value="NONRIBOSOMAL PEPTIDE SYNTHETASE"/>
    <property type="match status" value="1"/>
</dbReference>
<dbReference type="Gene3D" id="3.30.559.30">
    <property type="entry name" value="Nonribosomal peptide synthetase, condensation domain"/>
    <property type="match status" value="1"/>
</dbReference>
<feature type="domain" description="Condensation" evidence="1">
    <location>
        <begin position="7"/>
        <end position="425"/>
    </location>
</feature>
<comment type="caution">
    <text evidence="2">The sequence shown here is derived from an EMBL/GenBank/DDBJ whole genome shotgun (WGS) entry which is preliminary data.</text>
</comment>
<evidence type="ECO:0000259" key="1">
    <source>
        <dbReference type="Pfam" id="PF00668"/>
    </source>
</evidence>
<keyword evidence="3" id="KW-1185">Reference proteome</keyword>
<reference evidence="2 3" key="1">
    <citation type="journal article" date="2019" name="Int. J. Syst. Evol. Microbiol.">
        <title>The Global Catalogue of Microorganisms (GCM) 10K type strain sequencing project: providing services to taxonomists for standard genome sequencing and annotation.</title>
        <authorList>
            <consortium name="The Broad Institute Genomics Platform"/>
            <consortium name="The Broad Institute Genome Sequencing Center for Infectious Disease"/>
            <person name="Wu L."/>
            <person name="Ma J."/>
        </authorList>
    </citation>
    <scope>NUCLEOTIDE SEQUENCE [LARGE SCALE GENOMIC DNA]</scope>
    <source>
        <strain evidence="2 3">JCM 14545</strain>
    </source>
</reference>
<proteinExistence type="predicted"/>